<dbReference type="AlphaFoldDB" id="A0A1I8HK00"/>
<evidence type="ECO:0000313" key="2">
    <source>
        <dbReference type="Proteomes" id="UP000095280"/>
    </source>
</evidence>
<reference evidence="3" key="1">
    <citation type="submission" date="2016-11" db="UniProtKB">
        <authorList>
            <consortium name="WormBaseParasite"/>
        </authorList>
    </citation>
    <scope>IDENTIFICATION</scope>
</reference>
<dbReference type="WBParaSite" id="maker-uti_cns_0006610-snap-gene-0.6-mRNA-1">
    <property type="protein sequence ID" value="maker-uti_cns_0006610-snap-gene-0.6-mRNA-1"/>
    <property type="gene ID" value="maker-uti_cns_0006610-snap-gene-0.6"/>
</dbReference>
<dbReference type="Proteomes" id="UP000095280">
    <property type="component" value="Unplaced"/>
</dbReference>
<organism evidence="2 3">
    <name type="scientific">Macrostomum lignano</name>
    <dbReference type="NCBI Taxonomy" id="282301"/>
    <lineage>
        <taxon>Eukaryota</taxon>
        <taxon>Metazoa</taxon>
        <taxon>Spiralia</taxon>
        <taxon>Lophotrochozoa</taxon>
        <taxon>Platyhelminthes</taxon>
        <taxon>Rhabditophora</taxon>
        <taxon>Macrostomorpha</taxon>
        <taxon>Macrostomida</taxon>
        <taxon>Macrostomidae</taxon>
        <taxon>Macrostomum</taxon>
    </lineage>
</organism>
<proteinExistence type="predicted"/>
<evidence type="ECO:0000313" key="3">
    <source>
        <dbReference type="WBParaSite" id="maker-uti_cns_0006610-snap-gene-0.6-mRNA-1"/>
    </source>
</evidence>
<evidence type="ECO:0000256" key="1">
    <source>
        <dbReference type="SAM" id="MobiDB-lite"/>
    </source>
</evidence>
<accession>A0A1I8HK00</accession>
<protein>
    <submittedName>
        <fullName evidence="3">Uncharacterized protein</fullName>
    </submittedName>
</protein>
<feature type="compositionally biased region" description="Basic and acidic residues" evidence="1">
    <location>
        <begin position="93"/>
        <end position="102"/>
    </location>
</feature>
<feature type="region of interest" description="Disordered" evidence="1">
    <location>
        <begin position="82"/>
        <end position="121"/>
    </location>
</feature>
<feature type="region of interest" description="Disordered" evidence="1">
    <location>
        <begin position="1"/>
        <end position="28"/>
    </location>
</feature>
<sequence length="121" mass="12773">MQSSHSAARGRPATTAIATLSAARPPPELTVGSEAARHSLLLPAYTAHRARCQRDYAAMCSRFPTLSVVSAVSASDGPRRRYLPAAATASHHGNADGDRADGEGDDDAFWPTGFVTSLRRP</sequence>
<name>A0A1I8HK00_9PLAT</name>
<keyword evidence="2" id="KW-1185">Reference proteome</keyword>